<name>A0AA35S500_GEOBA</name>
<reference evidence="1" key="1">
    <citation type="submission" date="2023-03" db="EMBL/GenBank/DDBJ databases">
        <authorList>
            <person name="Steffen K."/>
            <person name="Cardenas P."/>
        </authorList>
    </citation>
    <scope>NUCLEOTIDE SEQUENCE</scope>
</reference>
<feature type="non-terminal residue" evidence="1">
    <location>
        <position position="1"/>
    </location>
</feature>
<organism evidence="1 2">
    <name type="scientific">Geodia barretti</name>
    <name type="common">Barrett's horny sponge</name>
    <dbReference type="NCBI Taxonomy" id="519541"/>
    <lineage>
        <taxon>Eukaryota</taxon>
        <taxon>Metazoa</taxon>
        <taxon>Porifera</taxon>
        <taxon>Demospongiae</taxon>
        <taxon>Heteroscleromorpha</taxon>
        <taxon>Tetractinellida</taxon>
        <taxon>Astrophorina</taxon>
        <taxon>Geodiidae</taxon>
        <taxon>Geodia</taxon>
    </lineage>
</organism>
<protein>
    <submittedName>
        <fullName evidence="1">Uncharacterized protein</fullName>
    </submittedName>
</protein>
<gene>
    <name evidence="1" type="ORF">GBAR_LOCUS13330</name>
</gene>
<evidence type="ECO:0000313" key="2">
    <source>
        <dbReference type="Proteomes" id="UP001174909"/>
    </source>
</evidence>
<dbReference type="EMBL" id="CASHTH010001977">
    <property type="protein sequence ID" value="CAI8022758.1"/>
    <property type="molecule type" value="Genomic_DNA"/>
</dbReference>
<evidence type="ECO:0000313" key="1">
    <source>
        <dbReference type="EMBL" id="CAI8022758.1"/>
    </source>
</evidence>
<dbReference type="AlphaFoldDB" id="A0AA35S500"/>
<comment type="caution">
    <text evidence="1">The sequence shown here is derived from an EMBL/GenBank/DDBJ whole genome shotgun (WGS) entry which is preliminary data.</text>
</comment>
<proteinExistence type="predicted"/>
<dbReference type="Proteomes" id="UP001174909">
    <property type="component" value="Unassembled WGS sequence"/>
</dbReference>
<sequence length="39" mass="4419">MMTCSRHLRANAECTQIGTHKEQLHSPECAVVYTVSTVW</sequence>
<accession>A0AA35S500</accession>
<keyword evidence="2" id="KW-1185">Reference proteome</keyword>